<keyword evidence="4 6" id="KW-1133">Transmembrane helix</keyword>
<reference evidence="7" key="1">
    <citation type="submission" date="2022-11" db="EMBL/GenBank/DDBJ databases">
        <title>Centuries of genome instability and evolution in soft-shell clam transmissible cancer (bioRxiv).</title>
        <authorList>
            <person name="Hart S.F.M."/>
            <person name="Yonemitsu M.A."/>
            <person name="Giersch R.M."/>
            <person name="Beal B.F."/>
            <person name="Arriagada G."/>
            <person name="Davis B.W."/>
            <person name="Ostrander E.A."/>
            <person name="Goff S.P."/>
            <person name="Metzger M.J."/>
        </authorList>
    </citation>
    <scope>NUCLEOTIDE SEQUENCE</scope>
    <source>
        <strain evidence="7">MELC-2E11</strain>
        <tissue evidence="7">Siphon/mantle</tissue>
    </source>
</reference>
<dbReference type="EMBL" id="CP111017">
    <property type="protein sequence ID" value="WAR08904.1"/>
    <property type="molecule type" value="Genomic_DNA"/>
</dbReference>
<evidence type="ECO:0000256" key="4">
    <source>
        <dbReference type="ARBA" id="ARBA00022989"/>
    </source>
</evidence>
<dbReference type="PANTHER" id="PTHR13180">
    <property type="entry name" value="SMALL MEMBRANE PROTEIN-RELATED"/>
    <property type="match status" value="1"/>
</dbReference>
<keyword evidence="8" id="KW-1185">Reference proteome</keyword>
<comment type="subcellular location">
    <subcellularLocation>
        <location evidence="1">Membrane</location>
        <topology evidence="1">Multi-pass membrane protein</topology>
    </subcellularLocation>
</comment>
<name>A0ABY7EIQ3_MYAAR</name>
<feature type="transmembrane region" description="Helical" evidence="6">
    <location>
        <begin position="249"/>
        <end position="267"/>
    </location>
</feature>
<dbReference type="Pfam" id="PF05255">
    <property type="entry name" value="UPF0220"/>
    <property type="match status" value="1"/>
</dbReference>
<evidence type="ECO:0000256" key="5">
    <source>
        <dbReference type="ARBA" id="ARBA00023136"/>
    </source>
</evidence>
<comment type="similarity">
    <text evidence="2">Belongs to the UPF0220 family.</text>
</comment>
<feature type="transmembrane region" description="Helical" evidence="6">
    <location>
        <begin position="219"/>
        <end position="237"/>
    </location>
</feature>
<evidence type="ECO:0000256" key="6">
    <source>
        <dbReference type="SAM" id="Phobius"/>
    </source>
</evidence>
<evidence type="ECO:0000256" key="3">
    <source>
        <dbReference type="ARBA" id="ARBA00022692"/>
    </source>
</evidence>
<dbReference type="Proteomes" id="UP001164746">
    <property type="component" value="Chromosome 6"/>
</dbReference>
<proteinExistence type="inferred from homology"/>
<evidence type="ECO:0000313" key="7">
    <source>
        <dbReference type="EMBL" id="WAR08904.1"/>
    </source>
</evidence>
<gene>
    <name evidence="7" type="ORF">MAR_018862</name>
</gene>
<evidence type="ECO:0000256" key="1">
    <source>
        <dbReference type="ARBA" id="ARBA00004141"/>
    </source>
</evidence>
<dbReference type="InterPro" id="IPR007919">
    <property type="entry name" value="UPF0220"/>
</dbReference>
<organism evidence="7 8">
    <name type="scientific">Mya arenaria</name>
    <name type="common">Soft-shell clam</name>
    <dbReference type="NCBI Taxonomy" id="6604"/>
    <lineage>
        <taxon>Eukaryota</taxon>
        <taxon>Metazoa</taxon>
        <taxon>Spiralia</taxon>
        <taxon>Lophotrochozoa</taxon>
        <taxon>Mollusca</taxon>
        <taxon>Bivalvia</taxon>
        <taxon>Autobranchia</taxon>
        <taxon>Heteroconchia</taxon>
        <taxon>Euheterodonta</taxon>
        <taxon>Imparidentia</taxon>
        <taxon>Neoheterodontei</taxon>
        <taxon>Myida</taxon>
        <taxon>Myoidea</taxon>
        <taxon>Myidae</taxon>
        <taxon>Mya</taxon>
    </lineage>
</organism>
<keyword evidence="3 6" id="KW-0812">Transmembrane</keyword>
<protein>
    <submittedName>
        <fullName evidence="7">TM50B-like protein</fullName>
    </submittedName>
</protein>
<accession>A0ABY7EIQ3</accession>
<evidence type="ECO:0000256" key="2">
    <source>
        <dbReference type="ARBA" id="ARBA00005335"/>
    </source>
</evidence>
<feature type="transmembrane region" description="Helical" evidence="6">
    <location>
        <begin position="168"/>
        <end position="186"/>
    </location>
</feature>
<sequence>MSSPRSPLDGAGVAGVSFTGGSTSSSSSSLLLLRISSFPATISAIMRSSASNGSAGIFSRMSYSAKHTRSCSSSNSSSRLYLHHLLLLSYCLFCRSLELRLELHHAAVGAEVAHRRVTHGQVVLGRDKLAALVTYYSLEIQIWDSNDRYLTMCNPQQTYEDIINSFRLFIRSISTFCSTFYLLWFYRWLLIGKTKMSGFLDNCHLPDCECLQLGDRRNLVASVISGVLFFSGWWIAIDAAVQYPSQSDLHHACHTCGAIGTLAFFLINSVSNGQIRGDNYVRYCSNLGEQKICGSKICAFVNSC</sequence>
<evidence type="ECO:0000313" key="8">
    <source>
        <dbReference type="Proteomes" id="UP001164746"/>
    </source>
</evidence>
<keyword evidence="5 6" id="KW-0472">Membrane</keyword>